<protein>
    <submittedName>
        <fullName evidence="2">Uncharacterized protein</fullName>
    </submittedName>
</protein>
<reference evidence="2 3" key="1">
    <citation type="submission" date="2020-10" db="EMBL/GenBank/DDBJ databases">
        <title>Whole genome sequence of oil-degrading bacteria Rhodococcus pyridinivorans strain 5Ap.</title>
        <authorList>
            <person name="Akhremchuk A.E."/>
            <person name="Valentovich L.N."/>
            <person name="Charniauskaya M.I."/>
            <person name="Bukliarevich H.A."/>
            <person name="Titok M.A."/>
        </authorList>
    </citation>
    <scope>NUCLEOTIDE SEQUENCE [LARGE SCALE GENOMIC DNA]</scope>
    <source>
        <strain evidence="2 3">5Ap</strain>
        <plasmid evidence="2 3">pSID</plasmid>
    </source>
</reference>
<dbReference type="AlphaFoldDB" id="A0A7M2XWR6"/>
<dbReference type="Proteomes" id="UP000593818">
    <property type="component" value="Plasmid pSID"/>
</dbReference>
<organism evidence="2 3">
    <name type="scientific">Rhodococcus pyridinivorans</name>
    <dbReference type="NCBI Taxonomy" id="103816"/>
    <lineage>
        <taxon>Bacteria</taxon>
        <taxon>Bacillati</taxon>
        <taxon>Actinomycetota</taxon>
        <taxon>Actinomycetes</taxon>
        <taxon>Mycobacteriales</taxon>
        <taxon>Nocardiaceae</taxon>
        <taxon>Rhodococcus</taxon>
    </lineage>
</organism>
<accession>A0A7M2XWR6</accession>
<geneLocation type="plasmid" evidence="2 3">
    <name>pSID</name>
</geneLocation>
<keyword evidence="2" id="KW-0614">Plasmid</keyword>
<proteinExistence type="predicted"/>
<evidence type="ECO:0000313" key="3">
    <source>
        <dbReference type="Proteomes" id="UP000593818"/>
    </source>
</evidence>
<evidence type="ECO:0000313" key="1">
    <source>
        <dbReference type="EMBL" id="QOW01850.1"/>
    </source>
</evidence>
<name>A0A7M2XWR6_9NOCA</name>
<evidence type="ECO:0000313" key="2">
    <source>
        <dbReference type="EMBL" id="QOW02028.1"/>
    </source>
</evidence>
<dbReference type="EMBL" id="CP063453">
    <property type="protein sequence ID" value="QOW01850.1"/>
    <property type="molecule type" value="Genomic_DNA"/>
</dbReference>
<gene>
    <name evidence="2" type="ORF">INP59_27020</name>
    <name evidence="1" type="ORF">INP59_27210</name>
</gene>
<sequence length="77" mass="8753">MSDRPLIRVTITETVVYKRDYTPEEIVEVDRGLAGRPPDAITTLINEHGDSEGRLYEDMERHNEVISAIVEAVLIDE</sequence>
<keyword evidence="3" id="KW-1185">Reference proteome</keyword>
<dbReference type="EMBL" id="CP063453">
    <property type="protein sequence ID" value="QOW02028.1"/>
    <property type="molecule type" value="Genomic_DNA"/>
</dbReference>
<dbReference type="RefSeq" id="WP_193904135.1">
    <property type="nucleotide sequence ID" value="NZ_CP063453.1"/>
</dbReference>